<keyword evidence="4" id="KW-0961">Cell wall biogenesis/degradation</keyword>
<evidence type="ECO:0000256" key="6">
    <source>
        <dbReference type="SAM" id="SignalP"/>
    </source>
</evidence>
<dbReference type="InterPro" id="IPR002502">
    <property type="entry name" value="Amidase_domain"/>
</dbReference>
<evidence type="ECO:0000256" key="4">
    <source>
        <dbReference type="ARBA" id="ARBA00023316"/>
    </source>
</evidence>
<dbReference type="PANTHER" id="PTHR30417:SF1">
    <property type="entry name" value="N-ACETYLMURAMOYL-L-ALANINE AMIDASE AMID"/>
    <property type="match status" value="1"/>
</dbReference>
<dbReference type="PANTHER" id="PTHR30417">
    <property type="entry name" value="N-ACETYLMURAMOYL-L-ALANINE AMIDASE AMID"/>
    <property type="match status" value="1"/>
</dbReference>
<dbReference type="GO" id="GO:0008745">
    <property type="term" value="F:N-acetylmuramoyl-L-alanine amidase activity"/>
    <property type="evidence" value="ECO:0007669"/>
    <property type="project" value="UniProtKB-EC"/>
</dbReference>
<dbReference type="EMBL" id="QFKX01000003">
    <property type="protein sequence ID" value="PWH06199.1"/>
    <property type="molecule type" value="Genomic_DNA"/>
</dbReference>
<feature type="domain" description="N-acetylmuramoyl-L-alanine amidase" evidence="7">
    <location>
        <begin position="106"/>
        <end position="241"/>
    </location>
</feature>
<dbReference type="InterPro" id="IPR051206">
    <property type="entry name" value="NAMLAA_amidase_2"/>
</dbReference>
<dbReference type="SMART" id="SM00644">
    <property type="entry name" value="Ami_2"/>
    <property type="match status" value="1"/>
</dbReference>
<sequence length="480" mass="51992">MPTRSPNPSQIGRRTALAALTGSVLAAPVAAEAAPADGPDLEDLRGRGSRHRHQHGHHHGHDHDHPRRLAPPLAPFPPDCPQGVSCDVQLAAYQQTGEDPQDFSNYTLGGRRARDITSIVVHDTEETDEGTIGIFQDPTSQTSAHYVIREDGHITQMVRVEDLAWHAGNWTFNQSSIGIEIIGYAEQAASFTAAQYEATGALISYLCRRYGIPQDREHVVAHEDIPGSSAAGQADMHWDPGAYFDWEALMTASGIRTPRATARRLRGTATVAPSLRTNTLSFTSCDDAGGALPAHGSSSVLVRTEPREDAPLLADPALGADDTANGGSDRICDWGTQLAHGQSFAIAEQRDGWVGLWVGGQIGWVARTDAGGAPTIAKGPRRARLVTARRGSPLQVFGSAYPAPEAFAAVGLEPSTTDPLPYQLTADQAYVVEDEVHGAYYWGPDFDGTGGRWVRDRTRWLRISLNHRFVFVREQDVREI</sequence>
<dbReference type="Gene3D" id="3.40.80.10">
    <property type="entry name" value="Peptidoglycan recognition protein-like"/>
    <property type="match status" value="1"/>
</dbReference>
<evidence type="ECO:0000256" key="5">
    <source>
        <dbReference type="SAM" id="MobiDB-lite"/>
    </source>
</evidence>
<dbReference type="EC" id="3.5.1.28" evidence="2"/>
<dbReference type="SUPFAM" id="SSF55846">
    <property type="entry name" value="N-acetylmuramoyl-L-alanine amidase-like"/>
    <property type="match status" value="1"/>
</dbReference>
<comment type="catalytic activity">
    <reaction evidence="1">
        <text>Hydrolyzes the link between N-acetylmuramoyl residues and L-amino acid residues in certain cell-wall glycopeptides.</text>
        <dbReference type="EC" id="3.5.1.28"/>
    </reaction>
</comment>
<comment type="caution">
    <text evidence="8">The sequence shown here is derived from an EMBL/GenBank/DDBJ whole genome shotgun (WGS) entry which is preliminary data.</text>
</comment>
<dbReference type="OrthoDB" id="9758772at2"/>
<evidence type="ECO:0000256" key="2">
    <source>
        <dbReference type="ARBA" id="ARBA00011901"/>
    </source>
</evidence>
<dbReference type="PROSITE" id="PS51318">
    <property type="entry name" value="TAT"/>
    <property type="match status" value="1"/>
</dbReference>
<dbReference type="Proteomes" id="UP000245590">
    <property type="component" value="Unassembled WGS sequence"/>
</dbReference>
<proteinExistence type="predicted"/>
<dbReference type="GO" id="GO:0009253">
    <property type="term" value="P:peptidoglycan catabolic process"/>
    <property type="evidence" value="ECO:0007669"/>
    <property type="project" value="InterPro"/>
</dbReference>
<keyword evidence="6" id="KW-0732">Signal</keyword>
<name>A0A2U2RJZ4_9MICO</name>
<dbReference type="InterPro" id="IPR036505">
    <property type="entry name" value="Amidase/PGRP_sf"/>
</dbReference>
<dbReference type="CDD" id="cd06583">
    <property type="entry name" value="PGRP"/>
    <property type="match status" value="1"/>
</dbReference>
<evidence type="ECO:0000313" key="9">
    <source>
        <dbReference type="Proteomes" id="UP000245590"/>
    </source>
</evidence>
<reference evidence="8 9" key="1">
    <citation type="submission" date="2018-05" db="EMBL/GenBank/DDBJ databases">
        <title>Brachybacterium sp. M1HQ-2T, whole genome shotgun sequence.</title>
        <authorList>
            <person name="Tuo L."/>
        </authorList>
    </citation>
    <scope>NUCLEOTIDE SEQUENCE [LARGE SCALE GENOMIC DNA]</scope>
    <source>
        <strain evidence="8 9">M1HQ-2</strain>
    </source>
</reference>
<evidence type="ECO:0000313" key="8">
    <source>
        <dbReference type="EMBL" id="PWH06199.1"/>
    </source>
</evidence>
<protein>
    <recommendedName>
        <fullName evidence="2">N-acetylmuramoyl-L-alanine amidase</fullName>
        <ecNumber evidence="2">3.5.1.28</ecNumber>
    </recommendedName>
</protein>
<dbReference type="GO" id="GO:0009254">
    <property type="term" value="P:peptidoglycan turnover"/>
    <property type="evidence" value="ECO:0007669"/>
    <property type="project" value="TreeGrafter"/>
</dbReference>
<gene>
    <name evidence="8" type="ORF">DEO23_10420</name>
</gene>
<dbReference type="RefSeq" id="WP_109275946.1">
    <property type="nucleotide sequence ID" value="NZ_QFKX01000003.1"/>
</dbReference>
<organism evidence="8 9">
    <name type="scientific">Brachybacterium endophyticum</name>
    <dbReference type="NCBI Taxonomy" id="2182385"/>
    <lineage>
        <taxon>Bacteria</taxon>
        <taxon>Bacillati</taxon>
        <taxon>Actinomycetota</taxon>
        <taxon>Actinomycetes</taxon>
        <taxon>Micrococcales</taxon>
        <taxon>Dermabacteraceae</taxon>
        <taxon>Brachybacterium</taxon>
    </lineage>
</organism>
<evidence type="ECO:0000259" key="7">
    <source>
        <dbReference type="SMART" id="SM00644"/>
    </source>
</evidence>
<keyword evidence="3" id="KW-0378">Hydrolase</keyword>
<feature type="compositionally biased region" description="Basic residues" evidence="5">
    <location>
        <begin position="47"/>
        <end position="60"/>
    </location>
</feature>
<dbReference type="InterPro" id="IPR006311">
    <property type="entry name" value="TAT_signal"/>
</dbReference>
<feature type="region of interest" description="Disordered" evidence="5">
    <location>
        <begin position="30"/>
        <end position="72"/>
    </location>
</feature>
<dbReference type="Pfam" id="PF01510">
    <property type="entry name" value="Amidase_2"/>
    <property type="match status" value="1"/>
</dbReference>
<dbReference type="GO" id="GO:0071555">
    <property type="term" value="P:cell wall organization"/>
    <property type="evidence" value="ECO:0007669"/>
    <property type="project" value="UniProtKB-KW"/>
</dbReference>
<accession>A0A2U2RJZ4</accession>
<feature type="chain" id="PRO_5038793660" description="N-acetylmuramoyl-L-alanine amidase" evidence="6">
    <location>
        <begin position="27"/>
        <end position="480"/>
    </location>
</feature>
<feature type="signal peptide" evidence="6">
    <location>
        <begin position="1"/>
        <end position="26"/>
    </location>
</feature>
<evidence type="ECO:0000256" key="1">
    <source>
        <dbReference type="ARBA" id="ARBA00001561"/>
    </source>
</evidence>
<dbReference type="AlphaFoldDB" id="A0A2U2RJZ4"/>
<dbReference type="FunFam" id="3.40.80.10:FF:000006">
    <property type="entry name" value="N-acetylmuramoyl-L-alanine amidase"/>
    <property type="match status" value="1"/>
</dbReference>
<evidence type="ECO:0000256" key="3">
    <source>
        <dbReference type="ARBA" id="ARBA00022801"/>
    </source>
</evidence>
<keyword evidence="9" id="KW-1185">Reference proteome</keyword>